<keyword evidence="3" id="KW-1185">Reference proteome</keyword>
<dbReference type="AlphaFoldDB" id="A0A8J7YBY3"/>
<comment type="caution">
    <text evidence="2">The sequence shown here is derived from an EMBL/GenBank/DDBJ whole genome shotgun (WGS) entry which is preliminary data.</text>
</comment>
<keyword evidence="1" id="KW-0812">Transmembrane</keyword>
<dbReference type="RefSeq" id="WP_162317492.1">
    <property type="nucleotide sequence ID" value="NZ_JAHQXF010000001.1"/>
</dbReference>
<dbReference type="OrthoDB" id="242139at2157"/>
<name>A0A8J7YBY3_9EURY</name>
<gene>
    <name evidence="2" type="ORF">KTS45_09525</name>
</gene>
<evidence type="ECO:0000256" key="1">
    <source>
        <dbReference type="SAM" id="Phobius"/>
    </source>
</evidence>
<dbReference type="Proteomes" id="UP000766550">
    <property type="component" value="Unassembled WGS sequence"/>
</dbReference>
<organism evidence="2 3">
    <name type="scientific">Haloarcula limicola</name>
    <dbReference type="NCBI Taxonomy" id="1429915"/>
    <lineage>
        <taxon>Archaea</taxon>
        <taxon>Methanobacteriati</taxon>
        <taxon>Methanobacteriota</taxon>
        <taxon>Stenosarchaea group</taxon>
        <taxon>Halobacteria</taxon>
        <taxon>Halobacteriales</taxon>
        <taxon>Haloarculaceae</taxon>
        <taxon>Haloarcula</taxon>
    </lineage>
</organism>
<protein>
    <submittedName>
        <fullName evidence="2">Uncharacterized protein</fullName>
    </submittedName>
</protein>
<dbReference type="EMBL" id="JAHQXF010000001">
    <property type="protein sequence ID" value="MBV0924441.1"/>
    <property type="molecule type" value="Genomic_DNA"/>
</dbReference>
<feature type="transmembrane region" description="Helical" evidence="1">
    <location>
        <begin position="12"/>
        <end position="31"/>
    </location>
</feature>
<feature type="transmembrane region" description="Helical" evidence="1">
    <location>
        <begin position="100"/>
        <end position="125"/>
    </location>
</feature>
<keyword evidence="1" id="KW-1133">Transmembrane helix</keyword>
<reference evidence="2 3" key="1">
    <citation type="submission" date="2021-06" db="EMBL/GenBank/DDBJ databases">
        <title>New haloarchaea isolates fom saline soil.</title>
        <authorList>
            <person name="Duran-Viseras A."/>
            <person name="Sanchez-Porro C.S."/>
            <person name="Ventosa A."/>
        </authorList>
    </citation>
    <scope>NUCLEOTIDE SEQUENCE [LARGE SCALE GENOMIC DNA]</scope>
    <source>
        <strain evidence="2 3">JCM 183640</strain>
    </source>
</reference>
<keyword evidence="1" id="KW-0472">Membrane</keyword>
<evidence type="ECO:0000313" key="3">
    <source>
        <dbReference type="Proteomes" id="UP000766550"/>
    </source>
</evidence>
<sequence length="142" mass="14711">METETAIRSGTMQVTMLLLVAGFMLLALGLAGAPSSIQLAVVLCGLGAALYVTRPGEGEVGYVAGIDVDSLLSALWLAPVIAAVPLVFEVGATGEEVQALGGMLGLIGMANYFLRPVYLLLYGLVRSVRGGRGGEQQGMERL</sequence>
<evidence type="ECO:0000313" key="2">
    <source>
        <dbReference type="EMBL" id="MBV0924441.1"/>
    </source>
</evidence>
<feature type="transmembrane region" description="Helical" evidence="1">
    <location>
        <begin position="60"/>
        <end position="88"/>
    </location>
</feature>
<proteinExistence type="predicted"/>
<accession>A0A8J7YBY3</accession>